<dbReference type="Proteomes" id="UP000030645">
    <property type="component" value="Unassembled WGS sequence"/>
</dbReference>
<protein>
    <submittedName>
        <fullName evidence="1">Uncharacterized protein</fullName>
    </submittedName>
</protein>
<evidence type="ECO:0000313" key="2">
    <source>
        <dbReference type="Proteomes" id="UP000030645"/>
    </source>
</evidence>
<accession>W9QDI0</accession>
<sequence>MFLVIHTRVILIVRLVKYGSHRFATHVYMSNKHIQSYRRTSGGRWHDTDLSVGGYLAGTALVSQLIRSLTCLPCRIIKLAYREAEQPSRRPN</sequence>
<evidence type="ECO:0000313" key="1">
    <source>
        <dbReference type="EMBL" id="EXB29262.1"/>
    </source>
</evidence>
<organism evidence="1 2">
    <name type="scientific">Morus notabilis</name>
    <dbReference type="NCBI Taxonomy" id="981085"/>
    <lineage>
        <taxon>Eukaryota</taxon>
        <taxon>Viridiplantae</taxon>
        <taxon>Streptophyta</taxon>
        <taxon>Embryophyta</taxon>
        <taxon>Tracheophyta</taxon>
        <taxon>Spermatophyta</taxon>
        <taxon>Magnoliopsida</taxon>
        <taxon>eudicotyledons</taxon>
        <taxon>Gunneridae</taxon>
        <taxon>Pentapetalae</taxon>
        <taxon>rosids</taxon>
        <taxon>fabids</taxon>
        <taxon>Rosales</taxon>
        <taxon>Moraceae</taxon>
        <taxon>Moreae</taxon>
        <taxon>Morus</taxon>
    </lineage>
</organism>
<name>W9QDI0_9ROSA</name>
<keyword evidence="2" id="KW-1185">Reference proteome</keyword>
<dbReference type="AlphaFoldDB" id="W9QDI0"/>
<dbReference type="EMBL" id="KE343432">
    <property type="protein sequence ID" value="EXB29262.1"/>
    <property type="molecule type" value="Genomic_DNA"/>
</dbReference>
<proteinExistence type="predicted"/>
<gene>
    <name evidence="1" type="ORF">L484_006936</name>
</gene>
<reference evidence="2" key="1">
    <citation type="submission" date="2013-01" db="EMBL/GenBank/DDBJ databases">
        <title>Draft Genome Sequence of a Mulberry Tree, Morus notabilis C.K. Schneid.</title>
        <authorList>
            <person name="He N."/>
            <person name="Zhao S."/>
        </authorList>
    </citation>
    <scope>NUCLEOTIDE SEQUENCE</scope>
</reference>